<dbReference type="EMBL" id="LXQA010325126">
    <property type="protein sequence ID" value="MCI44032.1"/>
    <property type="molecule type" value="Genomic_DNA"/>
</dbReference>
<protein>
    <submittedName>
        <fullName evidence="1">Replication protein A 70 kDa dna-binding subunit</fullName>
    </submittedName>
</protein>
<dbReference type="GO" id="GO:0003677">
    <property type="term" value="F:DNA binding"/>
    <property type="evidence" value="ECO:0007669"/>
    <property type="project" value="UniProtKB-KW"/>
</dbReference>
<reference evidence="1 2" key="1">
    <citation type="journal article" date="2018" name="Front. Plant Sci.">
        <title>Red Clover (Trifolium pratense) and Zigzag Clover (T. medium) - A Picture of Genomic Similarities and Differences.</title>
        <authorList>
            <person name="Dluhosova J."/>
            <person name="Istvanek J."/>
            <person name="Nedelnik J."/>
            <person name="Repkova J."/>
        </authorList>
    </citation>
    <scope>NUCLEOTIDE SEQUENCE [LARGE SCALE GENOMIC DNA]</scope>
    <source>
        <strain evidence="2">cv. 10/8</strain>
        <tissue evidence="1">Leaf</tissue>
    </source>
</reference>
<accession>A0A392S6I4</accession>
<dbReference type="Proteomes" id="UP000265520">
    <property type="component" value="Unassembled WGS sequence"/>
</dbReference>
<organism evidence="1 2">
    <name type="scientific">Trifolium medium</name>
    <dbReference type="NCBI Taxonomy" id="97028"/>
    <lineage>
        <taxon>Eukaryota</taxon>
        <taxon>Viridiplantae</taxon>
        <taxon>Streptophyta</taxon>
        <taxon>Embryophyta</taxon>
        <taxon>Tracheophyta</taxon>
        <taxon>Spermatophyta</taxon>
        <taxon>Magnoliopsida</taxon>
        <taxon>eudicotyledons</taxon>
        <taxon>Gunneridae</taxon>
        <taxon>Pentapetalae</taxon>
        <taxon>rosids</taxon>
        <taxon>fabids</taxon>
        <taxon>Fabales</taxon>
        <taxon>Fabaceae</taxon>
        <taxon>Papilionoideae</taxon>
        <taxon>50 kb inversion clade</taxon>
        <taxon>NPAAA clade</taxon>
        <taxon>Hologalegina</taxon>
        <taxon>IRL clade</taxon>
        <taxon>Trifolieae</taxon>
        <taxon>Trifolium</taxon>
    </lineage>
</organism>
<evidence type="ECO:0000313" key="1">
    <source>
        <dbReference type="EMBL" id="MCI44032.1"/>
    </source>
</evidence>
<feature type="non-terminal residue" evidence="1">
    <location>
        <position position="36"/>
    </location>
</feature>
<comment type="caution">
    <text evidence="1">The sequence shown here is derived from an EMBL/GenBank/DDBJ whole genome shotgun (WGS) entry which is preliminary data.</text>
</comment>
<proteinExistence type="predicted"/>
<dbReference type="AlphaFoldDB" id="A0A392S6I4"/>
<name>A0A392S6I4_9FABA</name>
<keyword evidence="2" id="KW-1185">Reference proteome</keyword>
<sequence length="36" mass="4232">MDFSHQWMKWVMMCVKSVDYSVIVNDDMVGPIILGR</sequence>
<keyword evidence="1" id="KW-0238">DNA-binding</keyword>
<evidence type="ECO:0000313" key="2">
    <source>
        <dbReference type="Proteomes" id="UP000265520"/>
    </source>
</evidence>